<evidence type="ECO:0000256" key="1">
    <source>
        <dbReference type="SAM" id="MobiDB-lite"/>
    </source>
</evidence>
<dbReference type="EMBL" id="NPEX01000117">
    <property type="protein sequence ID" value="RAI42932.1"/>
    <property type="molecule type" value="Genomic_DNA"/>
</dbReference>
<feature type="region of interest" description="Disordered" evidence="1">
    <location>
        <begin position="1"/>
        <end position="24"/>
    </location>
</feature>
<reference evidence="2 3" key="1">
    <citation type="submission" date="2017-07" db="EMBL/GenBank/DDBJ databases">
        <title>Draft Genome Sequences of Select Purple Nonsulfur Bacteria.</title>
        <authorList>
            <person name="Lasarre B."/>
            <person name="Mckinlay J.B."/>
        </authorList>
    </citation>
    <scope>NUCLEOTIDE SEQUENCE [LARGE SCALE GENOMIC DNA]</scope>
    <source>
        <strain evidence="2 3">DSM 5909</strain>
    </source>
</reference>
<comment type="caution">
    <text evidence="2">The sequence shown here is derived from an EMBL/GenBank/DDBJ whole genome shotgun (WGS) entry which is preliminary data.</text>
</comment>
<protein>
    <submittedName>
        <fullName evidence="2">Uncharacterized protein</fullName>
    </submittedName>
</protein>
<sequence length="79" mass="8560">MVVLAPSAPMRPWAGDRERGKPPMLFRSEAPMYRAVRTAAEARRIGAAQRRRAERRAPASPPLRLAPASGRGKGGRQAG</sequence>
<feature type="region of interest" description="Disordered" evidence="1">
    <location>
        <begin position="41"/>
        <end position="79"/>
    </location>
</feature>
<proteinExistence type="predicted"/>
<name>A0A327L091_9BRAD</name>
<gene>
    <name evidence="2" type="ORF">CH341_17000</name>
</gene>
<evidence type="ECO:0000313" key="3">
    <source>
        <dbReference type="Proteomes" id="UP000249130"/>
    </source>
</evidence>
<dbReference type="Proteomes" id="UP000249130">
    <property type="component" value="Unassembled WGS sequence"/>
</dbReference>
<evidence type="ECO:0000313" key="2">
    <source>
        <dbReference type="EMBL" id="RAI42932.1"/>
    </source>
</evidence>
<keyword evidence="3" id="KW-1185">Reference proteome</keyword>
<dbReference type="AlphaFoldDB" id="A0A327L091"/>
<accession>A0A327L091</accession>
<organism evidence="2 3">
    <name type="scientific">Rhodoplanes roseus</name>
    <dbReference type="NCBI Taxonomy" id="29409"/>
    <lineage>
        <taxon>Bacteria</taxon>
        <taxon>Pseudomonadati</taxon>
        <taxon>Pseudomonadota</taxon>
        <taxon>Alphaproteobacteria</taxon>
        <taxon>Hyphomicrobiales</taxon>
        <taxon>Nitrobacteraceae</taxon>
        <taxon>Rhodoplanes</taxon>
    </lineage>
</organism>